<comment type="caution">
    <text evidence="1">The sequence shown here is derived from an EMBL/GenBank/DDBJ whole genome shotgun (WGS) entry which is preliminary data.</text>
</comment>
<dbReference type="EMBL" id="VXIT01000007">
    <property type="protein sequence ID" value="KAA6411506.1"/>
    <property type="molecule type" value="Genomic_DNA"/>
</dbReference>
<dbReference type="AlphaFoldDB" id="A0A5M8PPM1"/>
<accession>A0A5M8PPM1</accession>
<evidence type="ECO:0000313" key="1">
    <source>
        <dbReference type="EMBL" id="KAA6411506.1"/>
    </source>
</evidence>
<organism evidence="1 2">
    <name type="scientific">Lasallia pustulata</name>
    <dbReference type="NCBI Taxonomy" id="136370"/>
    <lineage>
        <taxon>Eukaryota</taxon>
        <taxon>Fungi</taxon>
        <taxon>Dikarya</taxon>
        <taxon>Ascomycota</taxon>
        <taxon>Pezizomycotina</taxon>
        <taxon>Lecanoromycetes</taxon>
        <taxon>OSLEUM clade</taxon>
        <taxon>Umbilicariomycetidae</taxon>
        <taxon>Umbilicariales</taxon>
        <taxon>Umbilicariaceae</taxon>
        <taxon>Lasallia</taxon>
    </lineage>
</organism>
<reference evidence="1 2" key="1">
    <citation type="submission" date="2019-09" db="EMBL/GenBank/DDBJ databases">
        <title>The hologenome of the rock-dwelling lichen Lasallia pustulata.</title>
        <authorList>
            <person name="Greshake Tzovaras B."/>
            <person name="Segers F."/>
            <person name="Bicker A."/>
            <person name="Dal Grande F."/>
            <person name="Otte J."/>
            <person name="Hankeln T."/>
            <person name="Schmitt I."/>
            <person name="Ebersberger I."/>
        </authorList>
    </citation>
    <scope>NUCLEOTIDE SEQUENCE [LARGE SCALE GENOMIC DNA]</scope>
    <source>
        <strain evidence="1">A1-1</strain>
    </source>
</reference>
<gene>
    <name evidence="1" type="ORF">FRX48_04786</name>
</gene>
<sequence length="100" mass="11364">MCRRRRRRKNTKSESECAMRKLEGVCSCDGPWRMDRGGWTMDQHHGRLKAAGGGRWGVMMIRRSKLQWELSNKGFALQALFTPNACSEWGVGRLFSGSAS</sequence>
<name>A0A5M8PPM1_9LECA</name>
<proteinExistence type="predicted"/>
<evidence type="ECO:0000313" key="2">
    <source>
        <dbReference type="Proteomes" id="UP000324767"/>
    </source>
</evidence>
<protein>
    <submittedName>
        <fullName evidence="1">Uncharacterized protein</fullName>
    </submittedName>
</protein>
<dbReference type="Proteomes" id="UP000324767">
    <property type="component" value="Unassembled WGS sequence"/>
</dbReference>